<feature type="transmembrane region" description="Helical" evidence="7">
    <location>
        <begin position="187"/>
        <end position="207"/>
    </location>
</feature>
<dbReference type="GO" id="GO:0016020">
    <property type="term" value="C:membrane"/>
    <property type="evidence" value="ECO:0007669"/>
    <property type="project" value="UniProtKB-SubCell"/>
</dbReference>
<dbReference type="RefSeq" id="WP_379744133.1">
    <property type="nucleotide sequence ID" value="NZ_JBHSVN010000001.1"/>
</dbReference>
<dbReference type="Proteomes" id="UP001596296">
    <property type="component" value="Unassembled WGS sequence"/>
</dbReference>
<evidence type="ECO:0000313" key="8">
    <source>
        <dbReference type="EMBL" id="MFC6893005.1"/>
    </source>
</evidence>
<sequence>MSIVSAFTSAILPILAIMGLGYLLSETLDIALKPLNDVALYAFLPALVFHNLATTSLGGAVLLKVVMGVVAFVAAMWTVAEVVGRTAEIAEPFRSADVLAAMFPNAGFYGVPLAAFAFGEAGRTTAILWMTLQSFLMYTVGVYVASRGGGETGWGAVGSVFRLPLIYAILLALIARVADVVPSETGVAMQTVQMIGEASIPLMLVVVGIRLAEMEHTSFSGAISPSVLRLFVAPAVALAVALALAFDDPTIARTFVVLSATPVAVVPLALVITYSDDPGRDGRAASEHLTTTIFVTTLASVPVLTVLITVMQSGAIV</sequence>
<evidence type="ECO:0000313" key="9">
    <source>
        <dbReference type="Proteomes" id="UP001596296"/>
    </source>
</evidence>
<feature type="transmembrane region" description="Helical" evidence="7">
    <location>
        <begin position="96"/>
        <end position="119"/>
    </location>
</feature>
<dbReference type="Pfam" id="PF03547">
    <property type="entry name" value="Mem_trans"/>
    <property type="match status" value="2"/>
</dbReference>
<reference evidence="8 9" key="1">
    <citation type="journal article" date="2019" name="Int. J. Syst. Evol. Microbiol.">
        <title>The Global Catalogue of Microorganisms (GCM) 10K type strain sequencing project: providing services to taxonomists for standard genome sequencing and annotation.</title>
        <authorList>
            <consortium name="The Broad Institute Genomics Platform"/>
            <consortium name="The Broad Institute Genome Sequencing Center for Infectious Disease"/>
            <person name="Wu L."/>
            <person name="Ma J."/>
        </authorList>
    </citation>
    <scope>NUCLEOTIDE SEQUENCE [LARGE SCALE GENOMIC DNA]</scope>
    <source>
        <strain evidence="8 9">SKJ47</strain>
    </source>
</reference>
<gene>
    <name evidence="8" type="ORF">ACFQE9_10385</name>
</gene>
<dbReference type="PANTHER" id="PTHR36838:SF1">
    <property type="entry name" value="SLR1864 PROTEIN"/>
    <property type="match status" value="1"/>
</dbReference>
<feature type="transmembrane region" description="Helical" evidence="7">
    <location>
        <begin position="6"/>
        <end position="23"/>
    </location>
</feature>
<keyword evidence="3" id="KW-1003">Cell membrane</keyword>
<accession>A0ABD5UUE5</accession>
<evidence type="ECO:0000256" key="6">
    <source>
        <dbReference type="ARBA" id="ARBA00023136"/>
    </source>
</evidence>
<feature type="transmembrane region" description="Helical" evidence="7">
    <location>
        <begin position="153"/>
        <end position="175"/>
    </location>
</feature>
<proteinExistence type="predicted"/>
<name>A0ABD5UUE5_9EURY</name>
<feature type="transmembrane region" description="Helical" evidence="7">
    <location>
        <begin position="125"/>
        <end position="146"/>
    </location>
</feature>
<dbReference type="EMBL" id="JBHSXL010000009">
    <property type="protein sequence ID" value="MFC6893005.1"/>
    <property type="molecule type" value="Genomic_DNA"/>
</dbReference>
<feature type="transmembrane region" description="Helical" evidence="7">
    <location>
        <begin position="293"/>
        <end position="316"/>
    </location>
</feature>
<feature type="transmembrane region" description="Helical" evidence="7">
    <location>
        <begin position="65"/>
        <end position="84"/>
    </location>
</feature>
<organism evidence="8 9">
    <name type="scientific">Halopenitus salinus</name>
    <dbReference type="NCBI Taxonomy" id="1198295"/>
    <lineage>
        <taxon>Archaea</taxon>
        <taxon>Methanobacteriati</taxon>
        <taxon>Methanobacteriota</taxon>
        <taxon>Stenosarchaea group</taxon>
        <taxon>Halobacteria</taxon>
        <taxon>Halobacteriales</taxon>
        <taxon>Haloferacaceae</taxon>
        <taxon>Halopenitus</taxon>
    </lineage>
</organism>
<keyword evidence="4 7" id="KW-0812">Transmembrane</keyword>
<keyword evidence="5 7" id="KW-1133">Transmembrane helix</keyword>
<dbReference type="AlphaFoldDB" id="A0ABD5UUE5"/>
<evidence type="ECO:0000256" key="5">
    <source>
        <dbReference type="ARBA" id="ARBA00022989"/>
    </source>
</evidence>
<dbReference type="InterPro" id="IPR004776">
    <property type="entry name" value="Mem_transp_PIN-like"/>
</dbReference>
<feature type="transmembrane region" description="Helical" evidence="7">
    <location>
        <begin position="35"/>
        <end position="53"/>
    </location>
</feature>
<dbReference type="PANTHER" id="PTHR36838">
    <property type="entry name" value="AUXIN EFFLUX CARRIER FAMILY PROTEIN"/>
    <property type="match status" value="1"/>
</dbReference>
<keyword evidence="9" id="KW-1185">Reference proteome</keyword>
<evidence type="ECO:0000256" key="2">
    <source>
        <dbReference type="ARBA" id="ARBA00022448"/>
    </source>
</evidence>
<evidence type="ECO:0000256" key="7">
    <source>
        <dbReference type="SAM" id="Phobius"/>
    </source>
</evidence>
<keyword evidence="2" id="KW-0813">Transport</keyword>
<keyword evidence="6 7" id="KW-0472">Membrane</keyword>
<evidence type="ECO:0000256" key="3">
    <source>
        <dbReference type="ARBA" id="ARBA00022475"/>
    </source>
</evidence>
<feature type="transmembrane region" description="Helical" evidence="7">
    <location>
        <begin position="227"/>
        <end position="246"/>
    </location>
</feature>
<feature type="transmembrane region" description="Helical" evidence="7">
    <location>
        <begin position="252"/>
        <end position="272"/>
    </location>
</feature>
<evidence type="ECO:0000256" key="4">
    <source>
        <dbReference type="ARBA" id="ARBA00022692"/>
    </source>
</evidence>
<protein>
    <submittedName>
        <fullName evidence="8">AEC family transporter</fullName>
    </submittedName>
</protein>
<comment type="subcellular location">
    <subcellularLocation>
        <location evidence="1">Membrane</location>
        <topology evidence="1">Multi-pass membrane protein</topology>
    </subcellularLocation>
</comment>
<comment type="caution">
    <text evidence="8">The sequence shown here is derived from an EMBL/GenBank/DDBJ whole genome shotgun (WGS) entry which is preliminary data.</text>
</comment>
<evidence type="ECO:0000256" key="1">
    <source>
        <dbReference type="ARBA" id="ARBA00004141"/>
    </source>
</evidence>